<evidence type="ECO:0000313" key="3">
    <source>
        <dbReference type="Proteomes" id="UP000266673"/>
    </source>
</evidence>
<sequence>MATCKMFLSVSAFNLYVFSCIHVQYIFFSLLFPCLSFFSTDYVHVQNIILALHQFVNLMFLFAIIFFSFVLLKLDF</sequence>
<dbReference type="AlphaFoldDB" id="A0A397VBN9"/>
<organism evidence="2 3">
    <name type="scientific">Gigaspora rosea</name>
    <dbReference type="NCBI Taxonomy" id="44941"/>
    <lineage>
        <taxon>Eukaryota</taxon>
        <taxon>Fungi</taxon>
        <taxon>Fungi incertae sedis</taxon>
        <taxon>Mucoromycota</taxon>
        <taxon>Glomeromycotina</taxon>
        <taxon>Glomeromycetes</taxon>
        <taxon>Diversisporales</taxon>
        <taxon>Gigasporaceae</taxon>
        <taxon>Gigaspora</taxon>
    </lineage>
</organism>
<keyword evidence="1" id="KW-0812">Transmembrane</keyword>
<name>A0A397VBN9_9GLOM</name>
<proteinExistence type="predicted"/>
<feature type="transmembrane region" description="Helical" evidence="1">
    <location>
        <begin position="48"/>
        <end position="72"/>
    </location>
</feature>
<keyword evidence="1" id="KW-0472">Membrane</keyword>
<accession>A0A397VBN9</accession>
<keyword evidence="3" id="KW-1185">Reference proteome</keyword>
<feature type="transmembrane region" description="Helical" evidence="1">
    <location>
        <begin position="7"/>
        <end position="28"/>
    </location>
</feature>
<protein>
    <submittedName>
        <fullName evidence="2">Uncharacterized protein</fullName>
    </submittedName>
</protein>
<evidence type="ECO:0000256" key="1">
    <source>
        <dbReference type="SAM" id="Phobius"/>
    </source>
</evidence>
<feature type="non-terminal residue" evidence="2">
    <location>
        <position position="76"/>
    </location>
</feature>
<keyword evidence="1" id="KW-1133">Transmembrane helix</keyword>
<dbReference type="EMBL" id="QKWP01000448">
    <property type="protein sequence ID" value="RIB19880.1"/>
    <property type="molecule type" value="Genomic_DNA"/>
</dbReference>
<reference evidence="2 3" key="1">
    <citation type="submission" date="2018-06" db="EMBL/GenBank/DDBJ databases">
        <title>Comparative genomics reveals the genomic features of Rhizophagus irregularis, R. cerebriforme, R. diaphanum and Gigaspora rosea, and their symbiotic lifestyle signature.</title>
        <authorList>
            <person name="Morin E."/>
            <person name="San Clemente H."/>
            <person name="Chen E.C.H."/>
            <person name="De La Providencia I."/>
            <person name="Hainaut M."/>
            <person name="Kuo A."/>
            <person name="Kohler A."/>
            <person name="Murat C."/>
            <person name="Tang N."/>
            <person name="Roy S."/>
            <person name="Loubradou J."/>
            <person name="Henrissat B."/>
            <person name="Grigoriev I.V."/>
            <person name="Corradi N."/>
            <person name="Roux C."/>
            <person name="Martin F.M."/>
        </authorList>
    </citation>
    <scope>NUCLEOTIDE SEQUENCE [LARGE SCALE GENOMIC DNA]</scope>
    <source>
        <strain evidence="2 3">DAOM 194757</strain>
    </source>
</reference>
<comment type="caution">
    <text evidence="2">The sequence shown here is derived from an EMBL/GenBank/DDBJ whole genome shotgun (WGS) entry which is preliminary data.</text>
</comment>
<gene>
    <name evidence="2" type="ORF">C2G38_2082102</name>
</gene>
<evidence type="ECO:0000313" key="2">
    <source>
        <dbReference type="EMBL" id="RIB19880.1"/>
    </source>
</evidence>
<dbReference type="Proteomes" id="UP000266673">
    <property type="component" value="Unassembled WGS sequence"/>
</dbReference>